<accession>A0A5J4U1K1</accession>
<evidence type="ECO:0000313" key="1">
    <source>
        <dbReference type="EMBL" id="KAA6364169.1"/>
    </source>
</evidence>
<protein>
    <recommendedName>
        <fullName evidence="3">Tyr recombinase domain-containing protein</fullName>
    </recommendedName>
</protein>
<dbReference type="Proteomes" id="UP000324800">
    <property type="component" value="Unassembled WGS sequence"/>
</dbReference>
<proteinExistence type="predicted"/>
<reference evidence="1 2" key="1">
    <citation type="submission" date="2019-03" db="EMBL/GenBank/DDBJ databases">
        <title>Single cell metagenomics reveals metabolic interactions within the superorganism composed of flagellate Streblomastix strix and complex community of Bacteroidetes bacteria on its surface.</title>
        <authorList>
            <person name="Treitli S.C."/>
            <person name="Kolisko M."/>
            <person name="Husnik F."/>
            <person name="Keeling P."/>
            <person name="Hampl V."/>
        </authorList>
    </citation>
    <scope>NUCLEOTIDE SEQUENCE [LARGE SCALE GENOMIC DNA]</scope>
    <source>
        <strain evidence="1">ST1C</strain>
    </source>
</reference>
<sequence length="189" mass="21882">MWDIRQLFDYWRSRSDDKDLSDTEIQTKFASLLLSICFIRINETAEINLTVSNINCRNQIAALCISTKANNSIEQYEIRRTGDLKDDDKRRISLWLNSLLREIGIHGATAYSFKRATLIELAGQGLKTTKLNIFTHHSVFSRAASNYYIYMPRMQGLMISYLSSWDITAKVTLHKPSRNIEIEQLNKVI</sequence>
<gene>
    <name evidence="1" type="ORF">EZS28_040304</name>
</gene>
<organism evidence="1 2">
    <name type="scientific">Streblomastix strix</name>
    <dbReference type="NCBI Taxonomy" id="222440"/>
    <lineage>
        <taxon>Eukaryota</taxon>
        <taxon>Metamonada</taxon>
        <taxon>Preaxostyla</taxon>
        <taxon>Oxymonadida</taxon>
        <taxon>Streblomastigidae</taxon>
        <taxon>Streblomastix</taxon>
    </lineage>
</organism>
<dbReference type="AlphaFoldDB" id="A0A5J4U1K1"/>
<evidence type="ECO:0008006" key="3">
    <source>
        <dbReference type="Google" id="ProtNLM"/>
    </source>
</evidence>
<evidence type="ECO:0000313" key="2">
    <source>
        <dbReference type="Proteomes" id="UP000324800"/>
    </source>
</evidence>
<comment type="caution">
    <text evidence="1">The sequence shown here is derived from an EMBL/GenBank/DDBJ whole genome shotgun (WGS) entry which is preliminary data.</text>
</comment>
<name>A0A5J4U1K1_9EUKA</name>
<dbReference type="EMBL" id="SNRW01021988">
    <property type="protein sequence ID" value="KAA6364169.1"/>
    <property type="molecule type" value="Genomic_DNA"/>
</dbReference>